<dbReference type="AlphaFoldDB" id="A0A2P2NAK3"/>
<evidence type="ECO:0000313" key="1">
    <source>
        <dbReference type="EMBL" id="MBX39498.1"/>
    </source>
</evidence>
<proteinExistence type="predicted"/>
<protein>
    <submittedName>
        <fullName evidence="1">Uncharacterized protein</fullName>
    </submittedName>
</protein>
<reference evidence="1" key="1">
    <citation type="submission" date="2018-02" db="EMBL/GenBank/DDBJ databases">
        <title>Rhizophora mucronata_Transcriptome.</title>
        <authorList>
            <person name="Meera S.P."/>
            <person name="Sreeshan A."/>
            <person name="Augustine A."/>
        </authorList>
    </citation>
    <scope>NUCLEOTIDE SEQUENCE</scope>
    <source>
        <tissue evidence="1">Leaf</tissue>
    </source>
</reference>
<sequence>MNFTGESKLPFLDSIV</sequence>
<dbReference type="EMBL" id="GGEC01059014">
    <property type="protein sequence ID" value="MBX39498.1"/>
    <property type="molecule type" value="Transcribed_RNA"/>
</dbReference>
<organism evidence="1">
    <name type="scientific">Rhizophora mucronata</name>
    <name type="common">Asiatic mangrove</name>
    <dbReference type="NCBI Taxonomy" id="61149"/>
    <lineage>
        <taxon>Eukaryota</taxon>
        <taxon>Viridiplantae</taxon>
        <taxon>Streptophyta</taxon>
        <taxon>Embryophyta</taxon>
        <taxon>Tracheophyta</taxon>
        <taxon>Spermatophyta</taxon>
        <taxon>Magnoliopsida</taxon>
        <taxon>eudicotyledons</taxon>
        <taxon>Gunneridae</taxon>
        <taxon>Pentapetalae</taxon>
        <taxon>rosids</taxon>
        <taxon>fabids</taxon>
        <taxon>Malpighiales</taxon>
        <taxon>Rhizophoraceae</taxon>
        <taxon>Rhizophora</taxon>
    </lineage>
</organism>
<accession>A0A2P2NAK3</accession>
<name>A0A2P2NAK3_RHIMU</name>